<name>A0AA88DBC9_FICCA</name>
<reference evidence="2" key="1">
    <citation type="submission" date="2023-07" db="EMBL/GenBank/DDBJ databases">
        <title>draft genome sequence of fig (Ficus carica).</title>
        <authorList>
            <person name="Takahashi T."/>
            <person name="Nishimura K."/>
        </authorList>
    </citation>
    <scope>NUCLEOTIDE SEQUENCE</scope>
</reference>
<dbReference type="AlphaFoldDB" id="A0AA88DBC9"/>
<dbReference type="EMBL" id="BTGU01000038">
    <property type="protein sequence ID" value="GMN51700.1"/>
    <property type="molecule type" value="Genomic_DNA"/>
</dbReference>
<evidence type="ECO:0000313" key="3">
    <source>
        <dbReference type="Proteomes" id="UP001187192"/>
    </source>
</evidence>
<evidence type="ECO:0000256" key="1">
    <source>
        <dbReference type="SAM" id="SignalP"/>
    </source>
</evidence>
<accession>A0AA88DBC9</accession>
<comment type="caution">
    <text evidence="2">The sequence shown here is derived from an EMBL/GenBank/DDBJ whole genome shotgun (WGS) entry which is preliminary data.</text>
</comment>
<keyword evidence="1" id="KW-0732">Signal</keyword>
<proteinExistence type="predicted"/>
<gene>
    <name evidence="2" type="ORF">TIFTF001_020844</name>
</gene>
<protein>
    <recommendedName>
        <fullName evidence="4">Secreted protein</fullName>
    </recommendedName>
</protein>
<keyword evidence="3" id="KW-1185">Reference proteome</keyword>
<evidence type="ECO:0008006" key="4">
    <source>
        <dbReference type="Google" id="ProtNLM"/>
    </source>
</evidence>
<dbReference type="Proteomes" id="UP001187192">
    <property type="component" value="Unassembled WGS sequence"/>
</dbReference>
<sequence>MILATATVTVVAPLVFATAAEDLDDATVTDGSSTVEDDEAGLRVGASSVSSGNGDRKALEIVICILSEIWQGLRRHAISIFNKIWLSPTARDLLLRASSMSPVTPSHI</sequence>
<feature type="signal peptide" evidence="1">
    <location>
        <begin position="1"/>
        <end position="20"/>
    </location>
</feature>
<evidence type="ECO:0000313" key="2">
    <source>
        <dbReference type="EMBL" id="GMN51700.1"/>
    </source>
</evidence>
<organism evidence="2 3">
    <name type="scientific">Ficus carica</name>
    <name type="common">Common fig</name>
    <dbReference type="NCBI Taxonomy" id="3494"/>
    <lineage>
        <taxon>Eukaryota</taxon>
        <taxon>Viridiplantae</taxon>
        <taxon>Streptophyta</taxon>
        <taxon>Embryophyta</taxon>
        <taxon>Tracheophyta</taxon>
        <taxon>Spermatophyta</taxon>
        <taxon>Magnoliopsida</taxon>
        <taxon>eudicotyledons</taxon>
        <taxon>Gunneridae</taxon>
        <taxon>Pentapetalae</taxon>
        <taxon>rosids</taxon>
        <taxon>fabids</taxon>
        <taxon>Rosales</taxon>
        <taxon>Moraceae</taxon>
        <taxon>Ficeae</taxon>
        <taxon>Ficus</taxon>
    </lineage>
</organism>
<feature type="chain" id="PRO_5041707896" description="Secreted protein" evidence="1">
    <location>
        <begin position="21"/>
        <end position="108"/>
    </location>
</feature>